<dbReference type="STRING" id="1765722.AT728_37385"/>
<feature type="region of interest" description="Disordered" evidence="1">
    <location>
        <begin position="611"/>
        <end position="632"/>
    </location>
</feature>
<dbReference type="Proteomes" id="UP000054804">
    <property type="component" value="Unassembled WGS sequence"/>
</dbReference>
<evidence type="ECO:0000313" key="2">
    <source>
        <dbReference type="EMBL" id="KUF13017.1"/>
    </source>
</evidence>
<proteinExistence type="predicted"/>
<name>A0A0W7WR20_9ACTN</name>
<feature type="region of interest" description="Disordered" evidence="1">
    <location>
        <begin position="456"/>
        <end position="549"/>
    </location>
</feature>
<gene>
    <name evidence="2" type="ORF">AT728_37385</name>
</gene>
<organism evidence="2 3">
    <name type="scientific">Streptomyces silvensis</name>
    <dbReference type="NCBI Taxonomy" id="1765722"/>
    <lineage>
        <taxon>Bacteria</taxon>
        <taxon>Bacillati</taxon>
        <taxon>Actinomycetota</taxon>
        <taxon>Actinomycetes</taxon>
        <taxon>Kitasatosporales</taxon>
        <taxon>Streptomycetaceae</taxon>
        <taxon>Streptomyces</taxon>
    </lineage>
</organism>
<protein>
    <submittedName>
        <fullName evidence="2">Uncharacterized protein</fullName>
    </submittedName>
</protein>
<comment type="caution">
    <text evidence="2">The sequence shown here is derived from an EMBL/GenBank/DDBJ whole genome shotgun (WGS) entry which is preliminary data.</text>
</comment>
<dbReference type="EMBL" id="LOCL01000083">
    <property type="protein sequence ID" value="KUF13017.1"/>
    <property type="molecule type" value="Genomic_DNA"/>
</dbReference>
<feature type="compositionally biased region" description="Low complexity" evidence="1">
    <location>
        <begin position="428"/>
        <end position="442"/>
    </location>
</feature>
<feature type="compositionally biased region" description="Low complexity" evidence="1">
    <location>
        <begin position="498"/>
        <end position="513"/>
    </location>
</feature>
<dbReference type="CDD" id="cd20739">
    <property type="entry name" value="PoNe_DUF637"/>
    <property type="match status" value="1"/>
</dbReference>
<dbReference type="AlphaFoldDB" id="A0A0W7WR20"/>
<evidence type="ECO:0000313" key="3">
    <source>
        <dbReference type="Proteomes" id="UP000054804"/>
    </source>
</evidence>
<sequence length="842" mass="90555">MIAPGGIPRFTGELEQLDKDISALRGDAIGIRDGGADVHSRFQMLGAYYKAPEAHDLFASTEPVLHKSDDFAADLETVADALETYAVEVRPLAKRLETLRAEAITFVDSVEGDDDWTYDGNKVDRNNELRDSVSETVSAFKAAERRAATKISAIVHGPKFVVDDGSGRKPTKDIIPYGYDSDLLKEAKDLPWGSAVSESIHVYEVHRHFKHYVWDGFVVDGAGGALKGLGHLVGIGGSAKDAWSKLGTALGGLGQYAAKPFDLLWDQTLMRDVDSEGVKRQKSAARDFAKGVVAWDQWKDNPVRAAGTATFNVLTLGAGPMGVVAKGGSAAAKAAGVGAKAGTYADPLSAAIAVGGKGISKMPDIPKLASLPKVSDLTSRIRGGSDVGVNIDAPPVYSVIELDDGSKVVVKDGEFTVGEKGVDKTGTVPHEPSAAARAAAPEPVRRHELVGAEARAQDGPAPHASAHHDASIGHGEAGSARSQRHDQSGGDVGARNPGAAGAADSGASTADSGSGHGPGPRGGSGSGTGDLPGRGPDGPHPAGAGWYDDLSPQQIKDVQVYRANHEPGYFEKYYQIHGRRNRLHITDESGFTPPHLKKDPNNPHSWIAASDKPSPFPEKYLPGSRVDRGTGTVRTEEDLTKIHDSARQRYASVQADNAWHDPLREAKEAYEAKRTDANLRAHEDIKARHAPFHERMSKDSEAFGEAVSRYHVIPEHYQGYQWEELSGPKNGNDQFDQLWSHTDGNGTRKFVVIESKGSHKLGLGKRELPNGFDARQGSKEYFVDILRKMRERGLDGDARELSLYRELKKALRYGNVDYVLVKAKSTAAGEYAGYSKWTFDIR</sequence>
<evidence type="ECO:0000256" key="1">
    <source>
        <dbReference type="SAM" id="MobiDB-lite"/>
    </source>
</evidence>
<reference evidence="2 3" key="1">
    <citation type="submission" date="2015-12" db="EMBL/GenBank/DDBJ databases">
        <title>Draft genome sequence of Streptomyces silvensis ATCC 53525, a producer of novel hormone antagonists.</title>
        <authorList>
            <person name="Johnston C.W."/>
            <person name="Li Y."/>
            <person name="Magarvey N.A."/>
        </authorList>
    </citation>
    <scope>NUCLEOTIDE SEQUENCE [LARGE SCALE GENOMIC DNA]</scope>
    <source>
        <strain evidence="2 3">ATCC 53525</strain>
    </source>
</reference>
<accession>A0A0W7WR20</accession>
<dbReference type="InterPro" id="IPR049762">
    <property type="entry name" value="PoNe_dom"/>
</dbReference>
<feature type="region of interest" description="Disordered" evidence="1">
    <location>
        <begin position="419"/>
        <end position="444"/>
    </location>
</feature>
<keyword evidence="3" id="KW-1185">Reference proteome</keyword>
<feature type="compositionally biased region" description="Gly residues" evidence="1">
    <location>
        <begin position="514"/>
        <end position="536"/>
    </location>
</feature>